<dbReference type="EC" id="2.7.13.3" evidence="3"/>
<dbReference type="GeneID" id="99725335"/>
<dbReference type="GO" id="GO:0000155">
    <property type="term" value="F:phosphorelay sensor kinase activity"/>
    <property type="evidence" value="ECO:0007669"/>
    <property type="project" value="InterPro"/>
</dbReference>
<feature type="transmembrane region" description="Helical" evidence="11">
    <location>
        <begin position="134"/>
        <end position="154"/>
    </location>
</feature>
<keyword evidence="8 11" id="KW-1133">Transmembrane helix</keyword>
<evidence type="ECO:0000256" key="3">
    <source>
        <dbReference type="ARBA" id="ARBA00012438"/>
    </source>
</evidence>
<dbReference type="PROSITE" id="PS50109">
    <property type="entry name" value="HIS_KIN"/>
    <property type="match status" value="1"/>
</dbReference>
<dbReference type="EMBL" id="SGWZ01000006">
    <property type="protein sequence ID" value="RZS65387.1"/>
    <property type="molecule type" value="Genomic_DNA"/>
</dbReference>
<evidence type="ECO:0000256" key="8">
    <source>
        <dbReference type="ARBA" id="ARBA00022989"/>
    </source>
</evidence>
<keyword evidence="6 11" id="KW-0812">Transmembrane</keyword>
<dbReference type="CDD" id="cd00075">
    <property type="entry name" value="HATPase"/>
    <property type="match status" value="1"/>
</dbReference>
<dbReference type="InterPro" id="IPR005467">
    <property type="entry name" value="His_kinase_dom"/>
</dbReference>
<keyword evidence="16" id="KW-1185">Reference proteome</keyword>
<evidence type="ECO:0000256" key="2">
    <source>
        <dbReference type="ARBA" id="ARBA00004370"/>
    </source>
</evidence>
<keyword evidence="4" id="KW-0597">Phosphoprotein</keyword>
<dbReference type="AlphaFoldDB" id="A0A171KP66"/>
<protein>
    <recommendedName>
        <fullName evidence="3">histidine kinase</fullName>
        <ecNumber evidence="3">2.7.13.3</ecNumber>
    </recommendedName>
</protein>
<dbReference type="Proteomes" id="UP000078084">
    <property type="component" value="Unassembled WGS sequence"/>
</dbReference>
<dbReference type="SMART" id="SM00304">
    <property type="entry name" value="HAMP"/>
    <property type="match status" value="1"/>
</dbReference>
<dbReference type="PROSITE" id="PS50885">
    <property type="entry name" value="HAMP"/>
    <property type="match status" value="1"/>
</dbReference>
<reference evidence="14 16" key="1">
    <citation type="submission" date="2015-04" db="EMBL/GenBank/DDBJ databases">
        <title>Genome sequence of Kerstersia gyiorum CG1.</title>
        <authorList>
            <person name="Greninger A.L."/>
            <person name="Kozyreva V."/>
            <person name="Chaturvedi V."/>
        </authorList>
    </citation>
    <scope>NUCLEOTIDE SEQUENCE [LARGE SCALE GENOMIC DNA]</scope>
    <source>
        <strain evidence="14 16">CG1</strain>
    </source>
</reference>
<proteinExistence type="predicted"/>
<dbReference type="InterPro" id="IPR004358">
    <property type="entry name" value="Sig_transdc_His_kin-like_C"/>
</dbReference>
<name>A0A171KP66_9BURK</name>
<evidence type="ECO:0000313" key="17">
    <source>
        <dbReference type="Proteomes" id="UP000292039"/>
    </source>
</evidence>
<dbReference type="InterPro" id="IPR003660">
    <property type="entry name" value="HAMP_dom"/>
</dbReference>
<keyword evidence="9" id="KW-0902">Two-component regulatory system</keyword>
<evidence type="ECO:0000256" key="11">
    <source>
        <dbReference type="SAM" id="Phobius"/>
    </source>
</evidence>
<evidence type="ECO:0000259" key="13">
    <source>
        <dbReference type="PROSITE" id="PS50885"/>
    </source>
</evidence>
<comment type="subcellular location">
    <subcellularLocation>
        <location evidence="2">Membrane</location>
    </subcellularLocation>
</comment>
<dbReference type="SMART" id="SM00387">
    <property type="entry name" value="HATPase_c"/>
    <property type="match status" value="1"/>
</dbReference>
<dbReference type="STRING" id="206506.AAV32_15610"/>
<dbReference type="Gene3D" id="6.10.340.10">
    <property type="match status" value="1"/>
</dbReference>
<evidence type="ECO:0000313" key="14">
    <source>
        <dbReference type="EMBL" id="KKO70683.1"/>
    </source>
</evidence>
<evidence type="ECO:0000256" key="10">
    <source>
        <dbReference type="ARBA" id="ARBA00023136"/>
    </source>
</evidence>
<evidence type="ECO:0000313" key="16">
    <source>
        <dbReference type="Proteomes" id="UP000078084"/>
    </source>
</evidence>
<keyword evidence="5" id="KW-0808">Transferase</keyword>
<comment type="catalytic activity">
    <reaction evidence="1">
        <text>ATP + protein L-histidine = ADP + protein N-phospho-L-histidine.</text>
        <dbReference type="EC" id="2.7.13.3"/>
    </reaction>
</comment>
<evidence type="ECO:0000256" key="5">
    <source>
        <dbReference type="ARBA" id="ARBA00022679"/>
    </source>
</evidence>
<dbReference type="OrthoDB" id="9121563at2"/>
<dbReference type="SUPFAM" id="SSF47384">
    <property type="entry name" value="Homodimeric domain of signal transducing histidine kinase"/>
    <property type="match status" value="1"/>
</dbReference>
<dbReference type="InterPro" id="IPR003594">
    <property type="entry name" value="HATPase_dom"/>
</dbReference>
<dbReference type="Pfam" id="PF02518">
    <property type="entry name" value="HATPase_c"/>
    <property type="match status" value="1"/>
</dbReference>
<keyword evidence="7 15" id="KW-0418">Kinase</keyword>
<dbReference type="RefSeq" id="WP_068374458.1">
    <property type="nucleotide sequence ID" value="NZ_CBCSEB010000004.1"/>
</dbReference>
<feature type="domain" description="HAMP" evidence="13">
    <location>
        <begin position="156"/>
        <end position="209"/>
    </location>
</feature>
<dbReference type="PRINTS" id="PR00344">
    <property type="entry name" value="BCTRLSENSOR"/>
</dbReference>
<gene>
    <name evidence="14" type="ORF">AAV32_15610</name>
    <name evidence="15" type="ORF">EV679_3178</name>
</gene>
<evidence type="ECO:0000256" key="6">
    <source>
        <dbReference type="ARBA" id="ARBA00022692"/>
    </source>
</evidence>
<dbReference type="SUPFAM" id="SSF55874">
    <property type="entry name" value="ATPase domain of HSP90 chaperone/DNA topoisomerase II/histidine kinase"/>
    <property type="match status" value="1"/>
</dbReference>
<dbReference type="Gene3D" id="1.10.287.130">
    <property type="match status" value="1"/>
</dbReference>
<feature type="transmembrane region" description="Helical" evidence="11">
    <location>
        <begin position="15"/>
        <end position="38"/>
    </location>
</feature>
<evidence type="ECO:0000256" key="7">
    <source>
        <dbReference type="ARBA" id="ARBA00022777"/>
    </source>
</evidence>
<dbReference type="Pfam" id="PF00512">
    <property type="entry name" value="HisKA"/>
    <property type="match status" value="1"/>
</dbReference>
<evidence type="ECO:0000256" key="1">
    <source>
        <dbReference type="ARBA" id="ARBA00000085"/>
    </source>
</evidence>
<reference evidence="15 17" key="2">
    <citation type="submission" date="2019-02" db="EMBL/GenBank/DDBJ databases">
        <title>Genomic Encyclopedia of Type Strains, Phase IV (KMG-IV): sequencing the most valuable type-strain genomes for metagenomic binning, comparative biology and taxonomic classification.</title>
        <authorList>
            <person name="Goeker M."/>
        </authorList>
    </citation>
    <scope>NUCLEOTIDE SEQUENCE [LARGE SCALE GENOMIC DNA]</scope>
    <source>
        <strain evidence="15 17">DSM 16618</strain>
    </source>
</reference>
<accession>A0A171KP66</accession>
<dbReference type="Proteomes" id="UP000292039">
    <property type="component" value="Unassembled WGS sequence"/>
</dbReference>
<dbReference type="Pfam" id="PF00672">
    <property type="entry name" value="HAMP"/>
    <property type="match status" value="1"/>
</dbReference>
<evidence type="ECO:0000259" key="12">
    <source>
        <dbReference type="PROSITE" id="PS50109"/>
    </source>
</evidence>
<evidence type="ECO:0000256" key="9">
    <source>
        <dbReference type="ARBA" id="ARBA00023012"/>
    </source>
</evidence>
<dbReference type="InterPro" id="IPR003661">
    <property type="entry name" value="HisK_dim/P_dom"/>
</dbReference>
<evidence type="ECO:0000256" key="4">
    <source>
        <dbReference type="ARBA" id="ARBA00022553"/>
    </source>
</evidence>
<dbReference type="CDD" id="cd00082">
    <property type="entry name" value="HisKA"/>
    <property type="match status" value="1"/>
</dbReference>
<organism evidence="14 16">
    <name type="scientific">Kerstersia gyiorum</name>
    <dbReference type="NCBI Taxonomy" id="206506"/>
    <lineage>
        <taxon>Bacteria</taxon>
        <taxon>Pseudomonadati</taxon>
        <taxon>Pseudomonadota</taxon>
        <taxon>Betaproteobacteria</taxon>
        <taxon>Burkholderiales</taxon>
        <taxon>Alcaligenaceae</taxon>
        <taxon>Kerstersia</taxon>
    </lineage>
</organism>
<dbReference type="InterPro" id="IPR050428">
    <property type="entry name" value="TCS_sensor_his_kinase"/>
</dbReference>
<dbReference type="InterPro" id="IPR036890">
    <property type="entry name" value="HATPase_C_sf"/>
</dbReference>
<evidence type="ECO:0000313" key="15">
    <source>
        <dbReference type="EMBL" id="RZS65387.1"/>
    </source>
</evidence>
<dbReference type="PANTHER" id="PTHR45436:SF16">
    <property type="entry name" value="HISTIDINE KINASE"/>
    <property type="match status" value="1"/>
</dbReference>
<comment type="caution">
    <text evidence="14">The sequence shown here is derived from an EMBL/GenBank/DDBJ whole genome shotgun (WGS) entry which is preliminary data.</text>
</comment>
<dbReference type="GO" id="GO:0005886">
    <property type="term" value="C:plasma membrane"/>
    <property type="evidence" value="ECO:0007669"/>
    <property type="project" value="TreeGrafter"/>
</dbReference>
<feature type="domain" description="Histidine kinase" evidence="12">
    <location>
        <begin position="217"/>
        <end position="430"/>
    </location>
</feature>
<dbReference type="PANTHER" id="PTHR45436">
    <property type="entry name" value="SENSOR HISTIDINE KINASE YKOH"/>
    <property type="match status" value="1"/>
</dbReference>
<dbReference type="InterPro" id="IPR036097">
    <property type="entry name" value="HisK_dim/P_sf"/>
</dbReference>
<dbReference type="PATRIC" id="fig|206506.3.peg.3323"/>
<dbReference type="Gene3D" id="3.30.565.10">
    <property type="entry name" value="Histidine kinase-like ATPase, C-terminal domain"/>
    <property type="match status" value="1"/>
</dbReference>
<dbReference type="SMART" id="SM00388">
    <property type="entry name" value="HisKA"/>
    <property type="match status" value="1"/>
</dbReference>
<keyword evidence="10 11" id="KW-0472">Membrane</keyword>
<sequence length="432" mass="48144">MKTPKILRGQLARSLILRFLALTLTVAGVLTLLSGWAFNRLEAISHRIDMDLAIDRLRDDLEAGVAPGWPNHFLYGEPNSASFPDDLRPLPPGFHMVNRKGRNWLVMVEDIEDQRYILLRDYTDYLQSQRIYEIAGLLCLAASLVLALALGYLATRRVIRPIERLSRDVQRRSELPPGTQLATQYPGNEIGQLATAFDAAYNALEEALLRERLFTADVGHELRTPLMSGLSTCELLAADPALDDATRTRVARIEDALQDMQQRVDVYLMLARGRQDGAAFPHAPLHNLAQEQWQAWQPQAERRGIHLRLDSGSSAAPGAPGYPVPLLRSVLSNLIRNALQYAGSGAEVRISHGWDWLEVCDDGPGIAQDLQEALFSPFVRGDTSDGRPEGNLGLGLSMVQRICRHQGWHLRLHSRPGQGSRFVIEMRPGARP</sequence>
<dbReference type="EMBL" id="LBNE01000013">
    <property type="protein sequence ID" value="KKO70683.1"/>
    <property type="molecule type" value="Genomic_DNA"/>
</dbReference>